<organism evidence="1 2">
    <name type="scientific">Iris pallida</name>
    <name type="common">Sweet iris</name>
    <dbReference type="NCBI Taxonomy" id="29817"/>
    <lineage>
        <taxon>Eukaryota</taxon>
        <taxon>Viridiplantae</taxon>
        <taxon>Streptophyta</taxon>
        <taxon>Embryophyta</taxon>
        <taxon>Tracheophyta</taxon>
        <taxon>Spermatophyta</taxon>
        <taxon>Magnoliopsida</taxon>
        <taxon>Liliopsida</taxon>
        <taxon>Asparagales</taxon>
        <taxon>Iridaceae</taxon>
        <taxon>Iridoideae</taxon>
        <taxon>Irideae</taxon>
        <taxon>Iris</taxon>
    </lineage>
</organism>
<keyword evidence="2" id="KW-1185">Reference proteome</keyword>
<evidence type="ECO:0000313" key="1">
    <source>
        <dbReference type="EMBL" id="KAJ6834037.1"/>
    </source>
</evidence>
<name>A0AAX6H0F5_IRIPA</name>
<comment type="caution">
    <text evidence="1">The sequence shown here is derived from an EMBL/GenBank/DDBJ whole genome shotgun (WGS) entry which is preliminary data.</text>
</comment>
<dbReference type="AlphaFoldDB" id="A0AAX6H0F5"/>
<reference evidence="1" key="1">
    <citation type="journal article" date="2023" name="GigaByte">
        <title>Genome assembly of the bearded iris, Iris pallida Lam.</title>
        <authorList>
            <person name="Bruccoleri R.E."/>
            <person name="Oakeley E.J."/>
            <person name="Faust A.M.E."/>
            <person name="Altorfer M."/>
            <person name="Dessus-Babus S."/>
            <person name="Burckhardt D."/>
            <person name="Oertli M."/>
            <person name="Naumann U."/>
            <person name="Petersen F."/>
            <person name="Wong J."/>
        </authorList>
    </citation>
    <scope>NUCLEOTIDE SEQUENCE</scope>
    <source>
        <strain evidence="1">GSM-AAB239-AS_SAM_17_03QT</strain>
    </source>
</reference>
<protein>
    <submittedName>
        <fullName evidence="1">Uncharacterized protein</fullName>
    </submittedName>
</protein>
<dbReference type="EMBL" id="JANAVB010014796">
    <property type="protein sequence ID" value="KAJ6834037.1"/>
    <property type="molecule type" value="Genomic_DNA"/>
</dbReference>
<accession>A0AAX6H0F5</accession>
<dbReference type="Proteomes" id="UP001140949">
    <property type="component" value="Unassembled WGS sequence"/>
</dbReference>
<evidence type="ECO:0000313" key="2">
    <source>
        <dbReference type="Proteomes" id="UP001140949"/>
    </source>
</evidence>
<proteinExistence type="predicted"/>
<reference evidence="1" key="2">
    <citation type="submission" date="2023-04" db="EMBL/GenBank/DDBJ databases">
        <authorList>
            <person name="Bruccoleri R.E."/>
            <person name="Oakeley E.J."/>
            <person name="Faust A.-M."/>
            <person name="Dessus-Babus S."/>
            <person name="Altorfer M."/>
            <person name="Burckhardt D."/>
            <person name="Oertli M."/>
            <person name="Naumann U."/>
            <person name="Petersen F."/>
            <person name="Wong J."/>
        </authorList>
    </citation>
    <scope>NUCLEOTIDE SEQUENCE</scope>
    <source>
        <strain evidence="1">GSM-AAB239-AS_SAM_17_03QT</strain>
        <tissue evidence="1">Leaf</tissue>
    </source>
</reference>
<gene>
    <name evidence="1" type="ORF">M6B38_337445</name>
</gene>
<sequence>MDLFVLFISDTSRTVLDIDFLLLSSIGRGSTSQHVSAVLDVLVSRVRSWRMKK</sequence>